<dbReference type="InterPro" id="IPR006620">
    <property type="entry name" value="Pro_4_hyd_alph"/>
</dbReference>
<evidence type="ECO:0000256" key="6">
    <source>
        <dbReference type="ARBA" id="ARBA00022723"/>
    </source>
</evidence>
<evidence type="ECO:0000256" key="1">
    <source>
        <dbReference type="ARBA" id="ARBA00001961"/>
    </source>
</evidence>
<evidence type="ECO:0000256" key="3">
    <source>
        <dbReference type="ARBA" id="ARBA00004319"/>
    </source>
</evidence>
<comment type="similarity">
    <text evidence="4">Belongs to the P4HA family.</text>
</comment>
<keyword evidence="8" id="KW-0847">Vitamin C</keyword>
<dbReference type="InterPro" id="IPR044862">
    <property type="entry name" value="Pro_4_hyd_alph_FE2OG_OXY"/>
</dbReference>
<comment type="subcellular location">
    <subcellularLocation>
        <location evidence="3">Endoplasmic reticulum lumen</location>
    </subcellularLocation>
</comment>
<gene>
    <name evidence="15" type="ORF">TTAC_LOCUS7206</name>
</gene>
<dbReference type="GO" id="GO:0031418">
    <property type="term" value="F:L-ascorbic acid binding"/>
    <property type="evidence" value="ECO:0007669"/>
    <property type="project" value="UniProtKB-KW"/>
</dbReference>
<dbReference type="Gene3D" id="6.10.140.1460">
    <property type="match status" value="1"/>
</dbReference>
<evidence type="ECO:0000256" key="10">
    <source>
        <dbReference type="ARBA" id="ARBA00023002"/>
    </source>
</evidence>
<dbReference type="GO" id="GO:0005506">
    <property type="term" value="F:iron ion binding"/>
    <property type="evidence" value="ECO:0007669"/>
    <property type="project" value="InterPro"/>
</dbReference>
<dbReference type="InterPro" id="IPR005123">
    <property type="entry name" value="Oxoglu/Fe-dep_dioxygenase_dom"/>
</dbReference>
<dbReference type="Pfam" id="PF13640">
    <property type="entry name" value="2OG-FeII_Oxy_3"/>
    <property type="match status" value="1"/>
</dbReference>
<dbReference type="Proteomes" id="UP000274429">
    <property type="component" value="Unassembled WGS sequence"/>
</dbReference>
<dbReference type="AlphaFoldDB" id="A0A0R3X1V6"/>
<evidence type="ECO:0000256" key="7">
    <source>
        <dbReference type="ARBA" id="ARBA00022824"/>
    </source>
</evidence>
<dbReference type="PANTHER" id="PTHR10869">
    <property type="entry name" value="PROLYL 4-HYDROXYLASE ALPHA SUBUNIT"/>
    <property type="match status" value="1"/>
</dbReference>
<evidence type="ECO:0000313" key="16">
    <source>
        <dbReference type="Proteomes" id="UP000274429"/>
    </source>
</evidence>
<dbReference type="EMBL" id="UYWX01020353">
    <property type="protein sequence ID" value="VDM31548.1"/>
    <property type="molecule type" value="Genomic_DNA"/>
</dbReference>
<feature type="signal peptide" evidence="13">
    <location>
        <begin position="1"/>
        <end position="26"/>
    </location>
</feature>
<evidence type="ECO:0000256" key="2">
    <source>
        <dbReference type="ARBA" id="ARBA00002035"/>
    </source>
</evidence>
<keyword evidence="12" id="KW-0325">Glycoprotein</keyword>
<proteinExistence type="inferred from homology"/>
<dbReference type="Gene3D" id="1.25.40.10">
    <property type="entry name" value="Tetratricopeptide repeat domain"/>
    <property type="match status" value="1"/>
</dbReference>
<dbReference type="GO" id="GO:0004656">
    <property type="term" value="F:procollagen-proline 4-dioxygenase activity"/>
    <property type="evidence" value="ECO:0007669"/>
    <property type="project" value="UniProtKB-EC"/>
</dbReference>
<comment type="function">
    <text evidence="2">Catalyzes the post-translational formation of 4-hydroxyproline in -Xaa-Pro-Gly- sequences in collagens and other proteins.</text>
</comment>
<dbReference type="GO" id="GO:0005788">
    <property type="term" value="C:endoplasmic reticulum lumen"/>
    <property type="evidence" value="ECO:0007669"/>
    <property type="project" value="UniProtKB-SubCell"/>
</dbReference>
<evidence type="ECO:0000256" key="9">
    <source>
        <dbReference type="ARBA" id="ARBA00022964"/>
    </source>
</evidence>
<name>A0A0R3X1V6_HYDTA</name>
<keyword evidence="10" id="KW-0560">Oxidoreductase</keyword>
<dbReference type="InterPro" id="IPR011990">
    <property type="entry name" value="TPR-like_helical_dom_sf"/>
</dbReference>
<reference evidence="17" key="1">
    <citation type="submission" date="2017-02" db="UniProtKB">
        <authorList>
            <consortium name="WormBaseParasite"/>
        </authorList>
    </citation>
    <scope>IDENTIFICATION</scope>
</reference>
<dbReference type="SMART" id="SM00702">
    <property type="entry name" value="P4Hc"/>
    <property type="match status" value="1"/>
</dbReference>
<keyword evidence="7" id="KW-0256">Endoplasmic reticulum</keyword>
<dbReference type="Pfam" id="PF08336">
    <property type="entry name" value="P4Ha_N"/>
    <property type="match status" value="1"/>
</dbReference>
<dbReference type="PANTHER" id="PTHR10869:SF244">
    <property type="entry name" value="PROLYL 4-HYDROXYLASE SUBUNIT ALPHA-2"/>
    <property type="match status" value="1"/>
</dbReference>
<evidence type="ECO:0000256" key="12">
    <source>
        <dbReference type="ARBA" id="ARBA00023180"/>
    </source>
</evidence>
<keyword evidence="13" id="KW-0732">Signal</keyword>
<feature type="domain" description="Fe2OG dioxygenase" evidence="14">
    <location>
        <begin position="464"/>
        <end position="571"/>
    </location>
</feature>
<dbReference type="PROSITE" id="PS51471">
    <property type="entry name" value="FE2OG_OXY"/>
    <property type="match status" value="1"/>
</dbReference>
<evidence type="ECO:0000313" key="17">
    <source>
        <dbReference type="WBParaSite" id="TTAC_0000722101-mRNA-1"/>
    </source>
</evidence>
<dbReference type="EC" id="1.14.11.2" evidence="5"/>
<dbReference type="STRING" id="6205.A0A0R3X1V6"/>
<keyword evidence="9" id="KW-0223">Dioxygenase</keyword>
<keyword evidence="11" id="KW-0408">Iron</keyword>
<keyword evidence="6" id="KW-0479">Metal-binding</keyword>
<evidence type="ECO:0000256" key="11">
    <source>
        <dbReference type="ARBA" id="ARBA00023004"/>
    </source>
</evidence>
<protein>
    <recommendedName>
        <fullName evidence="5">procollagen-proline 4-dioxygenase</fullName>
        <ecNumber evidence="5">1.14.11.2</ecNumber>
    </recommendedName>
</protein>
<keyword evidence="16" id="KW-1185">Reference proteome</keyword>
<evidence type="ECO:0000256" key="5">
    <source>
        <dbReference type="ARBA" id="ARBA00012269"/>
    </source>
</evidence>
<accession>A0A0R3X1V6</accession>
<dbReference type="Gene3D" id="2.60.120.620">
    <property type="entry name" value="q2cbj1_9rhob like domain"/>
    <property type="match status" value="1"/>
</dbReference>
<comment type="cofactor">
    <cofactor evidence="1">
        <name>L-ascorbate</name>
        <dbReference type="ChEBI" id="CHEBI:38290"/>
    </cofactor>
</comment>
<dbReference type="InterPro" id="IPR013547">
    <property type="entry name" value="P4H_N"/>
</dbReference>
<evidence type="ECO:0000313" key="15">
    <source>
        <dbReference type="EMBL" id="VDM31548.1"/>
    </source>
</evidence>
<evidence type="ECO:0000256" key="8">
    <source>
        <dbReference type="ARBA" id="ARBA00022896"/>
    </source>
</evidence>
<evidence type="ECO:0000256" key="13">
    <source>
        <dbReference type="SAM" id="SignalP"/>
    </source>
</evidence>
<evidence type="ECO:0000259" key="14">
    <source>
        <dbReference type="PROSITE" id="PS51471"/>
    </source>
</evidence>
<feature type="chain" id="PRO_5043133154" description="procollagen-proline 4-dioxygenase" evidence="13">
    <location>
        <begin position="27"/>
        <end position="596"/>
    </location>
</feature>
<reference evidence="15 16" key="2">
    <citation type="submission" date="2018-11" db="EMBL/GenBank/DDBJ databases">
        <authorList>
            <consortium name="Pathogen Informatics"/>
        </authorList>
    </citation>
    <scope>NUCLEOTIDE SEQUENCE [LARGE SCALE GENOMIC DNA]</scope>
</reference>
<dbReference type="WBParaSite" id="TTAC_0000722101-mRNA-1">
    <property type="protein sequence ID" value="TTAC_0000722101-mRNA-1"/>
    <property type="gene ID" value="TTAC_0000722101"/>
</dbReference>
<evidence type="ECO:0000256" key="4">
    <source>
        <dbReference type="ARBA" id="ARBA00006511"/>
    </source>
</evidence>
<sequence length="596" mass="66839">MTSKNATSFIVLFLYLLHLIVPFCEATTSPDIVSALTDIDQAVTAGRQLASELTTYVNVEEIRLSKLRLLIKRLESAVQIHSPLEQKHLVSPSSSGPSSASASQEVISNPVSAFLTILQLASNWTSELSNLFGLQNANSTYDVSERSGKTPIAAFQEFDSKMGLYLRLKWYADMLPDDNDVLGALNAIIRLQQTYKIPAADIAEGRILSSSPSPQLTGELCSLLENYLQCMRLGIFAYEFGDYGCAVEWYRLVLDRLDQQAKNSPNTTESSITHVMVYDHLSYALGRVDPTSQNGALSKAFYEMELKRYNGEDPPHTDDESPRAEDSEAAIFGNLCRRADMELPPDHYLSCHYSTPHPFFQLSPLKEEVMQLEPPILLWHDFVTQNEVDQIIELAKPGLKRALVRNPSSGALEPAPYRVTKKCTTLLNPCCMLYFSVWLSDDMNALTRRINDRIRMATGLNIDHGEELQVANYGLGGYYAPHYDYARRFELDEYDSAHGNRIATTMIYLTPVELGGATAFTKTNAVVKPVPRALVFWYNLLRSGDGDIRSRHGACPVLVGSKWVMNKWIRAAGQEFTRPCLLQREPFNPQDEYTDS</sequence>
<dbReference type="OrthoDB" id="420380at2759"/>
<dbReference type="InterPro" id="IPR045054">
    <property type="entry name" value="P4HA-like"/>
</dbReference>
<organism evidence="17">
    <name type="scientific">Hydatigena taeniaeformis</name>
    <name type="common">Feline tapeworm</name>
    <name type="synonym">Taenia taeniaeformis</name>
    <dbReference type="NCBI Taxonomy" id="6205"/>
    <lineage>
        <taxon>Eukaryota</taxon>
        <taxon>Metazoa</taxon>
        <taxon>Spiralia</taxon>
        <taxon>Lophotrochozoa</taxon>
        <taxon>Platyhelminthes</taxon>
        <taxon>Cestoda</taxon>
        <taxon>Eucestoda</taxon>
        <taxon>Cyclophyllidea</taxon>
        <taxon>Taeniidae</taxon>
        <taxon>Hydatigera</taxon>
    </lineage>
</organism>